<evidence type="ECO:0000313" key="2">
    <source>
        <dbReference type="EMBL" id="GIU66745.1"/>
    </source>
</evidence>
<name>A0ABQ4PUS3_9PROT</name>
<reference evidence="2" key="1">
    <citation type="submission" date="2021-05" db="EMBL/GenBank/DDBJ databases">
        <authorList>
            <person name="Tanabe Y."/>
        </authorList>
    </citation>
    <scope>NUCLEOTIDE SEQUENCE</scope>
    <source>
        <strain evidence="2">BOTRYCO-1</strain>
    </source>
</reference>
<keyword evidence="3" id="KW-1185">Reference proteome</keyword>
<dbReference type="EMBL" id="BPFZ01000004">
    <property type="protein sequence ID" value="GIU66745.1"/>
    <property type="molecule type" value="Genomic_DNA"/>
</dbReference>
<reference evidence="2" key="2">
    <citation type="journal article" date="2023" name="ISME Commun">
        <title>Characterization of a bloom-associated alphaproteobacterial lineage, 'Candidatus Phycosocius': insights into freshwater algal-bacterial interactions.</title>
        <authorList>
            <person name="Tanabe Y."/>
            <person name="Yamaguchi H."/>
            <person name="Yoshida M."/>
            <person name="Kai A."/>
            <person name="Okazaki Y."/>
        </authorList>
    </citation>
    <scope>NUCLEOTIDE SEQUENCE</scope>
    <source>
        <strain evidence="2">BOTRYCO-1</strain>
    </source>
</reference>
<proteinExistence type="predicted"/>
<sequence length="79" mass="8935">MAVDEEVHQRARVIAAIRRTSVSELVRGFLKGLTETDVSGEKDEAREALLKLIDQSTGRMGDWRPSRTETYSGNPRFDK</sequence>
<protein>
    <submittedName>
        <fullName evidence="2">Uncharacterized protein</fullName>
    </submittedName>
</protein>
<accession>A0ABQ4PUS3</accession>
<evidence type="ECO:0000313" key="3">
    <source>
        <dbReference type="Proteomes" id="UP001161064"/>
    </source>
</evidence>
<comment type="caution">
    <text evidence="2">The sequence shown here is derived from an EMBL/GenBank/DDBJ whole genome shotgun (WGS) entry which is preliminary data.</text>
</comment>
<gene>
    <name evidence="2" type="ORF">PsB1_0899</name>
</gene>
<dbReference type="Proteomes" id="UP001161064">
    <property type="component" value="Unassembled WGS sequence"/>
</dbReference>
<organism evidence="2 3">
    <name type="scientific">Candidatus Phycosocius spiralis</name>
    <dbReference type="NCBI Taxonomy" id="2815099"/>
    <lineage>
        <taxon>Bacteria</taxon>
        <taxon>Pseudomonadati</taxon>
        <taxon>Pseudomonadota</taxon>
        <taxon>Alphaproteobacteria</taxon>
        <taxon>Caulobacterales</taxon>
        <taxon>Caulobacterales incertae sedis</taxon>
        <taxon>Candidatus Phycosocius</taxon>
    </lineage>
</organism>
<evidence type="ECO:0000256" key="1">
    <source>
        <dbReference type="SAM" id="MobiDB-lite"/>
    </source>
</evidence>
<feature type="region of interest" description="Disordered" evidence="1">
    <location>
        <begin position="58"/>
        <end position="79"/>
    </location>
</feature>